<evidence type="ECO:0000313" key="2">
    <source>
        <dbReference type="EMBL" id="PXF43645.1"/>
    </source>
</evidence>
<dbReference type="AlphaFoldDB" id="A0A2V3INI4"/>
<evidence type="ECO:0000256" key="1">
    <source>
        <dbReference type="SAM" id="SignalP"/>
    </source>
</evidence>
<keyword evidence="1" id="KW-0732">Signal</keyword>
<proteinExistence type="predicted"/>
<feature type="chain" id="PRO_5016166763" description="EF-hand domain-containing protein" evidence="1">
    <location>
        <begin position="19"/>
        <end position="224"/>
    </location>
</feature>
<reference evidence="2 3" key="1">
    <citation type="journal article" date="2018" name="Mol. Biol. Evol.">
        <title>Analysis of the draft genome of the red seaweed Gracilariopsis chorda provides insights into genome size evolution in Rhodophyta.</title>
        <authorList>
            <person name="Lee J."/>
            <person name="Yang E.C."/>
            <person name="Graf L."/>
            <person name="Yang J.H."/>
            <person name="Qiu H."/>
            <person name="Zel Zion U."/>
            <person name="Chan C.X."/>
            <person name="Stephens T.G."/>
            <person name="Weber A.P.M."/>
            <person name="Boo G.H."/>
            <person name="Boo S.M."/>
            <person name="Kim K.M."/>
            <person name="Shin Y."/>
            <person name="Jung M."/>
            <person name="Lee S.J."/>
            <person name="Yim H.S."/>
            <person name="Lee J.H."/>
            <person name="Bhattacharya D."/>
            <person name="Yoon H.S."/>
        </authorList>
    </citation>
    <scope>NUCLEOTIDE SEQUENCE [LARGE SCALE GENOMIC DNA]</scope>
    <source>
        <strain evidence="2 3">SKKU-2015</strain>
        <tissue evidence="2">Whole body</tissue>
    </source>
</reference>
<dbReference type="Proteomes" id="UP000247409">
    <property type="component" value="Unassembled WGS sequence"/>
</dbReference>
<protein>
    <recommendedName>
        <fullName evidence="4">EF-hand domain-containing protein</fullName>
    </recommendedName>
</protein>
<feature type="signal peptide" evidence="1">
    <location>
        <begin position="1"/>
        <end position="18"/>
    </location>
</feature>
<gene>
    <name evidence="2" type="ORF">BWQ96_06604</name>
</gene>
<comment type="caution">
    <text evidence="2">The sequence shown here is derived from an EMBL/GenBank/DDBJ whole genome shotgun (WGS) entry which is preliminary data.</text>
</comment>
<evidence type="ECO:0008006" key="4">
    <source>
        <dbReference type="Google" id="ProtNLM"/>
    </source>
</evidence>
<evidence type="ECO:0000313" key="3">
    <source>
        <dbReference type="Proteomes" id="UP000247409"/>
    </source>
</evidence>
<dbReference type="EMBL" id="NBIV01000116">
    <property type="protein sequence ID" value="PXF43645.1"/>
    <property type="molecule type" value="Genomic_DNA"/>
</dbReference>
<sequence length="224" mass="24777">MNISIALILFLLVTTSAARGRRRRSFPPVLRGVHYPRIPIDTIYTQQERCAIVDAKNVIKEEFPNSFESYSILTTCASNRNGLITHFAGNFSLESFSFVCDEEPVISYDKNAEPPSFPVTGKDVVCGDELCVFVFATGNQVFLSAAISPEEARILPSKPAISIPFLPTKVFYRFNGKLRQFAGRMVKAFEKDVTGSIDLRAMVFLGARSGSCPFPLSPSCSCRL</sequence>
<keyword evidence="3" id="KW-1185">Reference proteome</keyword>
<organism evidence="2 3">
    <name type="scientific">Gracilariopsis chorda</name>
    <dbReference type="NCBI Taxonomy" id="448386"/>
    <lineage>
        <taxon>Eukaryota</taxon>
        <taxon>Rhodophyta</taxon>
        <taxon>Florideophyceae</taxon>
        <taxon>Rhodymeniophycidae</taxon>
        <taxon>Gracilariales</taxon>
        <taxon>Gracilariaceae</taxon>
        <taxon>Gracilariopsis</taxon>
    </lineage>
</organism>
<name>A0A2V3INI4_9FLOR</name>
<accession>A0A2V3INI4</accession>